<proteinExistence type="predicted"/>
<accession>A0A225DZM7</accession>
<reference evidence="4" key="1">
    <citation type="submission" date="2017-06" db="EMBL/GenBank/DDBJ databases">
        <title>Genome analysis of Fimbriiglobus ruber SP5, the first member of the order Planctomycetales with confirmed chitinolytic capability.</title>
        <authorList>
            <person name="Ravin N.V."/>
            <person name="Rakitin A.L."/>
            <person name="Ivanova A.A."/>
            <person name="Beletsky A.V."/>
            <person name="Kulichevskaya I.S."/>
            <person name="Mardanov A.V."/>
            <person name="Dedysh S.N."/>
        </authorList>
    </citation>
    <scope>NUCLEOTIDE SEQUENCE [LARGE SCALE GENOMIC DNA]</scope>
    <source>
        <strain evidence="4">SP5</strain>
    </source>
</reference>
<evidence type="ECO:0000256" key="2">
    <source>
        <dbReference type="ARBA" id="ARBA00022679"/>
    </source>
</evidence>
<evidence type="ECO:0000313" key="4">
    <source>
        <dbReference type="Proteomes" id="UP000214646"/>
    </source>
</evidence>
<evidence type="ECO:0000256" key="1">
    <source>
        <dbReference type="ARBA" id="ARBA00022676"/>
    </source>
</evidence>
<dbReference type="GO" id="GO:0016757">
    <property type="term" value="F:glycosyltransferase activity"/>
    <property type="evidence" value="ECO:0007669"/>
    <property type="project" value="UniProtKB-KW"/>
</dbReference>
<comment type="caution">
    <text evidence="3">The sequence shown here is derived from an EMBL/GenBank/DDBJ whole genome shotgun (WGS) entry which is preliminary data.</text>
</comment>
<dbReference type="SUPFAM" id="SSF53756">
    <property type="entry name" value="UDP-Glycosyltransferase/glycogen phosphorylase"/>
    <property type="match status" value="1"/>
</dbReference>
<dbReference type="Pfam" id="PF13692">
    <property type="entry name" value="Glyco_trans_1_4"/>
    <property type="match status" value="1"/>
</dbReference>
<keyword evidence="1" id="KW-0328">Glycosyltransferase</keyword>
<dbReference type="EMBL" id="NIDE01000005">
    <property type="protein sequence ID" value="OWK41825.1"/>
    <property type="molecule type" value="Genomic_DNA"/>
</dbReference>
<keyword evidence="2 3" id="KW-0808">Transferase</keyword>
<name>A0A225DZM7_9BACT</name>
<dbReference type="AlphaFoldDB" id="A0A225DZM7"/>
<gene>
    <name evidence="3" type="ORF">FRUB_03903</name>
</gene>
<protein>
    <submittedName>
        <fullName evidence="3">Glycosyltransferase</fullName>
    </submittedName>
</protein>
<sequence>MCVPGRVGRTTFSVYNFAAGGYPVTVVAPDPPAGSGPPGPSATAAFADVLGRVVRQFRPDVVLTYGGDPASRAVAPAARAAGARAVFWLHNFAYTDPAFFWDYDAVVVPSGFARDRYWATLGLACVALPPVLSRDRIPAAGGAVGRYVTFVNPEPAKGVFWFARVAAVLARVRPDIPVLVVEARGRVDWLARCGVDLRDVRTVHRMANTPDPRQFYRASRVVVMPSVCEESFGRVAAEAVLAGIPVVASDRGALPETVGRGGAILPIPAEITTDTRRPPSEPEVGPWVAAVARLWDDPGGVAAGVGAAARVWDPVAVIDRWEEFLRGCGGAVRRDARPGATCQ</sequence>
<dbReference type="Gene3D" id="3.40.50.2000">
    <property type="entry name" value="Glycogen Phosphorylase B"/>
    <property type="match status" value="1"/>
</dbReference>
<keyword evidence="4" id="KW-1185">Reference proteome</keyword>
<organism evidence="3 4">
    <name type="scientific">Fimbriiglobus ruber</name>
    <dbReference type="NCBI Taxonomy" id="1908690"/>
    <lineage>
        <taxon>Bacteria</taxon>
        <taxon>Pseudomonadati</taxon>
        <taxon>Planctomycetota</taxon>
        <taxon>Planctomycetia</taxon>
        <taxon>Gemmatales</taxon>
        <taxon>Gemmataceae</taxon>
        <taxon>Fimbriiglobus</taxon>
    </lineage>
</organism>
<dbReference type="Proteomes" id="UP000214646">
    <property type="component" value="Unassembled WGS sequence"/>
</dbReference>
<evidence type="ECO:0000313" key="3">
    <source>
        <dbReference type="EMBL" id="OWK41825.1"/>
    </source>
</evidence>
<dbReference type="PANTHER" id="PTHR12526:SF510">
    <property type="entry name" value="D-INOSITOL 3-PHOSPHATE GLYCOSYLTRANSFERASE"/>
    <property type="match status" value="1"/>
</dbReference>
<dbReference type="PANTHER" id="PTHR12526">
    <property type="entry name" value="GLYCOSYLTRANSFERASE"/>
    <property type="match status" value="1"/>
</dbReference>